<accession>A0ABV6AAT9</accession>
<name>A0ABV6AAT9_9PSEU</name>
<dbReference type="InterPro" id="IPR032633">
    <property type="entry name" value="ThiJ-like"/>
</dbReference>
<keyword evidence="2" id="KW-1185">Reference proteome</keyword>
<dbReference type="EMBL" id="JBHLZU010000032">
    <property type="protein sequence ID" value="MFB9909031.1"/>
    <property type="molecule type" value="Genomic_DNA"/>
</dbReference>
<dbReference type="PANTHER" id="PTHR48094">
    <property type="entry name" value="PROTEIN/NUCLEIC ACID DEGLYCASE DJ-1-RELATED"/>
    <property type="match status" value="1"/>
</dbReference>
<dbReference type="RefSeq" id="WP_377861333.1">
    <property type="nucleotide sequence ID" value="NZ_JBHLZU010000032.1"/>
</dbReference>
<sequence length="234" mass="24267">MAKVLMVVSAADSLTLADGTQHPTGFWAEELAVSHQVLRDAGMEVSFATPRGTAPTVDPISLDARGGVEPGDADRFRALLAGLTEELAHPLALSAVDVADYDAVYVPGGHAPMADLATDPDLGRLLREADAQGKVIAVLCHGPAALLSTTQTDGGFAFAGRRLTTFTDTEEREGGVGENTPYFVESRLRELGAIVETGAPWTSKVVVDGTLISGQNPQSSDATARAVLTALAAS</sequence>
<gene>
    <name evidence="1" type="ORF">ACFFQA_34265</name>
</gene>
<organism evidence="1 2">
    <name type="scientific">Allokutzneria oryzae</name>
    <dbReference type="NCBI Taxonomy" id="1378989"/>
    <lineage>
        <taxon>Bacteria</taxon>
        <taxon>Bacillati</taxon>
        <taxon>Actinomycetota</taxon>
        <taxon>Actinomycetes</taxon>
        <taxon>Pseudonocardiales</taxon>
        <taxon>Pseudonocardiaceae</taxon>
        <taxon>Allokutzneria</taxon>
    </lineage>
</organism>
<dbReference type="InterPro" id="IPR050325">
    <property type="entry name" value="Prot/Nucl_acid_deglycase"/>
</dbReference>
<dbReference type="CDD" id="cd03141">
    <property type="entry name" value="GATase1_Hsp31_like"/>
    <property type="match status" value="1"/>
</dbReference>
<dbReference type="PANTHER" id="PTHR48094:SF22">
    <property type="entry name" value="DJ-1_PFPI DOMAIN-CONTAINING PROTEIN"/>
    <property type="match status" value="1"/>
</dbReference>
<proteinExistence type="predicted"/>
<dbReference type="InterPro" id="IPR029062">
    <property type="entry name" value="Class_I_gatase-like"/>
</dbReference>
<comment type="caution">
    <text evidence="1">The sequence shown here is derived from an EMBL/GenBank/DDBJ whole genome shotgun (WGS) entry which is preliminary data.</text>
</comment>
<dbReference type="SUPFAM" id="SSF52317">
    <property type="entry name" value="Class I glutamine amidotransferase-like"/>
    <property type="match status" value="1"/>
</dbReference>
<evidence type="ECO:0000313" key="2">
    <source>
        <dbReference type="Proteomes" id="UP001589693"/>
    </source>
</evidence>
<dbReference type="Pfam" id="PF17124">
    <property type="entry name" value="ThiJ_like"/>
    <property type="match status" value="1"/>
</dbReference>
<dbReference type="Gene3D" id="3.40.50.880">
    <property type="match status" value="1"/>
</dbReference>
<keyword evidence="1" id="KW-0315">Glutamine amidotransferase</keyword>
<protein>
    <submittedName>
        <fullName evidence="1">Type 1 glutamine amidotransferase domain-containing protein</fullName>
    </submittedName>
</protein>
<reference evidence="1 2" key="1">
    <citation type="submission" date="2024-09" db="EMBL/GenBank/DDBJ databases">
        <authorList>
            <person name="Sun Q."/>
            <person name="Mori K."/>
        </authorList>
    </citation>
    <scope>NUCLEOTIDE SEQUENCE [LARGE SCALE GENOMIC DNA]</scope>
    <source>
        <strain evidence="1 2">TBRC 7907</strain>
    </source>
</reference>
<evidence type="ECO:0000313" key="1">
    <source>
        <dbReference type="EMBL" id="MFB9909031.1"/>
    </source>
</evidence>
<dbReference type="Proteomes" id="UP001589693">
    <property type="component" value="Unassembled WGS sequence"/>
</dbReference>